<dbReference type="PROSITE" id="PS50893">
    <property type="entry name" value="ABC_TRANSPORTER_2"/>
    <property type="match status" value="2"/>
</dbReference>
<reference evidence="7" key="1">
    <citation type="submission" date="2013-02" db="EMBL/GenBank/DDBJ databases">
        <title>The complete genome sequence of Corynebacterium casei LMG S-19264 (=DSM 44701).</title>
        <authorList>
            <person name="Ruckert C."/>
            <person name="Albersmeier A."/>
            <person name="Kalinowski J."/>
        </authorList>
    </citation>
    <scope>NUCLEOTIDE SEQUENCE [LARGE SCALE GENOMIC DNA]</scope>
    <source>
        <strain evidence="7">LMG S-19264</strain>
    </source>
</reference>
<proteinExistence type="inferred from homology"/>
<evidence type="ECO:0000256" key="2">
    <source>
        <dbReference type="ARBA" id="ARBA00022448"/>
    </source>
</evidence>
<keyword evidence="2" id="KW-0813">Transport</keyword>
<feature type="domain" description="ABC transporter" evidence="5">
    <location>
        <begin position="260"/>
        <end position="478"/>
    </location>
</feature>
<gene>
    <name evidence="6" type="ORF">CCASEI_04375</name>
</gene>
<dbReference type="SMART" id="SM00382">
    <property type="entry name" value="AAA"/>
    <property type="match status" value="2"/>
</dbReference>
<organism evidence="6 7">
    <name type="scientific">Corynebacterium casei LMG S-19264</name>
    <dbReference type="NCBI Taxonomy" id="1285583"/>
    <lineage>
        <taxon>Bacteria</taxon>
        <taxon>Bacillati</taxon>
        <taxon>Actinomycetota</taxon>
        <taxon>Actinomycetes</taxon>
        <taxon>Mycobacteriales</taxon>
        <taxon>Corynebacteriaceae</taxon>
        <taxon>Corynebacterium</taxon>
    </lineage>
</organism>
<dbReference type="InterPro" id="IPR013563">
    <property type="entry name" value="Oligopep_ABC_C"/>
</dbReference>
<dbReference type="PROSITE" id="PS00211">
    <property type="entry name" value="ABC_TRANSPORTER_1"/>
    <property type="match status" value="2"/>
</dbReference>
<dbReference type="GeneID" id="82877046"/>
<dbReference type="InterPro" id="IPR017871">
    <property type="entry name" value="ABC_transporter-like_CS"/>
</dbReference>
<dbReference type="Proteomes" id="UP000019226">
    <property type="component" value="Chromosome"/>
</dbReference>
<keyword evidence="4 6" id="KW-0067">ATP-binding</keyword>
<dbReference type="InterPro" id="IPR027417">
    <property type="entry name" value="P-loop_NTPase"/>
</dbReference>
<evidence type="ECO:0000256" key="4">
    <source>
        <dbReference type="ARBA" id="ARBA00022840"/>
    </source>
</evidence>
<dbReference type="Pfam" id="PF08352">
    <property type="entry name" value="oligo_HPY"/>
    <property type="match status" value="1"/>
</dbReference>
<feature type="domain" description="ABC transporter" evidence="5">
    <location>
        <begin position="9"/>
        <end position="240"/>
    </location>
</feature>
<evidence type="ECO:0000256" key="3">
    <source>
        <dbReference type="ARBA" id="ARBA00022741"/>
    </source>
</evidence>
<comment type="similarity">
    <text evidence="1">Belongs to the ABC transporter superfamily.</text>
</comment>
<protein>
    <submittedName>
        <fullName evidence="6">ABC transporter ATP-binding protein</fullName>
    </submittedName>
</protein>
<dbReference type="GO" id="GO:0005524">
    <property type="term" value="F:ATP binding"/>
    <property type="evidence" value="ECO:0007669"/>
    <property type="project" value="UniProtKB-KW"/>
</dbReference>
<dbReference type="InterPro" id="IPR003593">
    <property type="entry name" value="AAA+_ATPase"/>
</dbReference>
<accession>A0ABN4CDT1</accession>
<dbReference type="Gene3D" id="3.40.50.300">
    <property type="entry name" value="P-loop containing nucleotide triphosphate hydrolases"/>
    <property type="match status" value="2"/>
</dbReference>
<evidence type="ECO:0000313" key="6">
    <source>
        <dbReference type="EMBL" id="AHI19453.1"/>
    </source>
</evidence>
<evidence type="ECO:0000256" key="1">
    <source>
        <dbReference type="ARBA" id="ARBA00005417"/>
    </source>
</evidence>
<dbReference type="SUPFAM" id="SSF52540">
    <property type="entry name" value="P-loop containing nucleoside triphosphate hydrolases"/>
    <property type="match status" value="2"/>
</dbReference>
<dbReference type="InterPro" id="IPR050319">
    <property type="entry name" value="ABC_transp_ATP-bind"/>
</dbReference>
<keyword evidence="3" id="KW-0547">Nucleotide-binding</keyword>
<dbReference type="EMBL" id="CP004350">
    <property type="protein sequence ID" value="AHI19453.1"/>
    <property type="molecule type" value="Genomic_DNA"/>
</dbReference>
<name>A0ABN4CDT1_9CORY</name>
<dbReference type="CDD" id="cd03257">
    <property type="entry name" value="ABC_NikE_OppD_transporters"/>
    <property type="match status" value="2"/>
</dbReference>
<keyword evidence="7" id="KW-1185">Reference proteome</keyword>
<evidence type="ECO:0000313" key="7">
    <source>
        <dbReference type="Proteomes" id="UP000019226"/>
    </source>
</evidence>
<evidence type="ECO:0000259" key="5">
    <source>
        <dbReference type="PROSITE" id="PS50893"/>
    </source>
</evidence>
<dbReference type="PANTHER" id="PTHR43776:SF7">
    <property type="entry name" value="D,D-DIPEPTIDE TRANSPORT ATP-BINDING PROTEIN DDPF-RELATED"/>
    <property type="match status" value="1"/>
</dbReference>
<sequence length="481" mass="51775">MPDAPAPVLDVSNLKVTTHSTTLLEGLSFDITRGERVGLIGESGSGKSLTALSIIGLLPSALKASGSVSFHGRELLELPDKQMRKFRGTKIGMIFQEPMSALDPLMKISKQIPASSSTTTRLLEEVGLDSSFATRYPHQLSGGQRQRVMIAMALALDPELLICDEPTTALDATTQADILTLIEKLVETRGLSLLFITHDLDVVRRMCTETMVLRDGEIVEAGATADILNAPQHAYTRQLIAASQLGKSIPDDSPLTEIDVNIAEVSKLYGNNAAVDKVSLQITRGSRWGLVGGSGSGKTTLIKMIAGLIRPSAGEVDVNGSVQMVFQDPQGSLNPRMTIFNIIAEGLPDKTDVAAKVDAVLKSVGLLPEHAARYPHEFSGGQRQRISIARAIIGNPEILLADEAVSALDVSVRSQILELLSKLVDELDLTLIFISHDLAVVRQLCTHVAVMKDGKIVEQGLTEEIWGSPEHDYTQKLLSVV</sequence>
<dbReference type="Pfam" id="PF00005">
    <property type="entry name" value="ABC_tran"/>
    <property type="match status" value="2"/>
</dbReference>
<dbReference type="RefSeq" id="WP_038574427.1">
    <property type="nucleotide sequence ID" value="NZ_CP004350.1"/>
</dbReference>
<dbReference type="PANTHER" id="PTHR43776">
    <property type="entry name" value="TRANSPORT ATP-BINDING PROTEIN"/>
    <property type="match status" value="1"/>
</dbReference>
<dbReference type="InterPro" id="IPR003439">
    <property type="entry name" value="ABC_transporter-like_ATP-bd"/>
</dbReference>